<gene>
    <name evidence="1" type="primary">ORF133687</name>
</gene>
<proteinExistence type="predicted"/>
<reference evidence="1" key="1">
    <citation type="submission" date="2014-12" db="EMBL/GenBank/DDBJ databases">
        <title>Insight into the proteome of Arion vulgaris.</title>
        <authorList>
            <person name="Aradska J."/>
            <person name="Bulat T."/>
            <person name="Smidak R."/>
            <person name="Sarate P."/>
            <person name="Gangsoo J."/>
            <person name="Sialana F."/>
            <person name="Bilban M."/>
            <person name="Lubec G."/>
        </authorList>
    </citation>
    <scope>NUCLEOTIDE SEQUENCE</scope>
    <source>
        <tissue evidence="1">Skin</tissue>
    </source>
</reference>
<evidence type="ECO:0000313" key="1">
    <source>
        <dbReference type="EMBL" id="CEK82812.1"/>
    </source>
</evidence>
<dbReference type="AlphaFoldDB" id="A0A0B7AQD9"/>
<sequence>MVKSFVLHSKGRGLKSRQFHFAHKCIFVQRSQGVLVELWTWCNTRWQVACHFFREESSHVGKHYCNEVHTLSLDIFLCLSPQGIATYHYN</sequence>
<organism evidence="1">
    <name type="scientific">Arion vulgaris</name>
    <dbReference type="NCBI Taxonomy" id="1028688"/>
    <lineage>
        <taxon>Eukaryota</taxon>
        <taxon>Metazoa</taxon>
        <taxon>Spiralia</taxon>
        <taxon>Lophotrochozoa</taxon>
        <taxon>Mollusca</taxon>
        <taxon>Gastropoda</taxon>
        <taxon>Heterobranchia</taxon>
        <taxon>Euthyneura</taxon>
        <taxon>Panpulmonata</taxon>
        <taxon>Eupulmonata</taxon>
        <taxon>Stylommatophora</taxon>
        <taxon>Helicina</taxon>
        <taxon>Arionoidea</taxon>
        <taxon>Arionidae</taxon>
        <taxon>Arion</taxon>
    </lineage>
</organism>
<name>A0A0B7AQD9_9EUPU</name>
<dbReference type="EMBL" id="HACG01035947">
    <property type="protein sequence ID" value="CEK82812.1"/>
    <property type="molecule type" value="Transcribed_RNA"/>
</dbReference>
<protein>
    <submittedName>
        <fullName evidence="1">Uncharacterized protein</fullName>
    </submittedName>
</protein>
<accession>A0A0B7AQD9</accession>